<protein>
    <submittedName>
        <fullName evidence="1">Uncharacterized protein</fullName>
    </submittedName>
</protein>
<dbReference type="EMBL" id="BGPR01000723">
    <property type="protein sequence ID" value="GBM33063.1"/>
    <property type="molecule type" value="Genomic_DNA"/>
</dbReference>
<organism evidence="1 2">
    <name type="scientific">Araneus ventricosus</name>
    <name type="common">Orbweaver spider</name>
    <name type="synonym">Epeira ventricosa</name>
    <dbReference type="NCBI Taxonomy" id="182803"/>
    <lineage>
        <taxon>Eukaryota</taxon>
        <taxon>Metazoa</taxon>
        <taxon>Ecdysozoa</taxon>
        <taxon>Arthropoda</taxon>
        <taxon>Chelicerata</taxon>
        <taxon>Arachnida</taxon>
        <taxon>Araneae</taxon>
        <taxon>Araneomorphae</taxon>
        <taxon>Entelegynae</taxon>
        <taxon>Araneoidea</taxon>
        <taxon>Araneidae</taxon>
        <taxon>Araneus</taxon>
    </lineage>
</organism>
<dbReference type="Proteomes" id="UP000499080">
    <property type="component" value="Unassembled WGS sequence"/>
</dbReference>
<feature type="non-terminal residue" evidence="1">
    <location>
        <position position="14"/>
    </location>
</feature>
<accession>A0A4Y2EV22</accession>
<evidence type="ECO:0000313" key="1">
    <source>
        <dbReference type="EMBL" id="GBM33063.1"/>
    </source>
</evidence>
<reference evidence="1 2" key="1">
    <citation type="journal article" date="2019" name="Sci. Rep.">
        <title>Orb-weaving spider Araneus ventricosus genome elucidates the spidroin gene catalogue.</title>
        <authorList>
            <person name="Kono N."/>
            <person name="Nakamura H."/>
            <person name="Ohtoshi R."/>
            <person name="Moran D.A.P."/>
            <person name="Shinohara A."/>
            <person name="Yoshida Y."/>
            <person name="Fujiwara M."/>
            <person name="Mori M."/>
            <person name="Tomita M."/>
            <person name="Arakawa K."/>
        </authorList>
    </citation>
    <scope>NUCLEOTIDE SEQUENCE [LARGE SCALE GENOMIC DNA]</scope>
</reference>
<comment type="caution">
    <text evidence="1">The sequence shown here is derived from an EMBL/GenBank/DDBJ whole genome shotgun (WGS) entry which is preliminary data.</text>
</comment>
<keyword evidence="2" id="KW-1185">Reference proteome</keyword>
<sequence>QLTTRPKRPFIHNI</sequence>
<name>A0A4Y2EV22_ARAVE</name>
<gene>
    <name evidence="1" type="ORF">AVEN_126064_1</name>
</gene>
<evidence type="ECO:0000313" key="2">
    <source>
        <dbReference type="Proteomes" id="UP000499080"/>
    </source>
</evidence>
<proteinExistence type="predicted"/>
<feature type="non-terminal residue" evidence="1">
    <location>
        <position position="1"/>
    </location>
</feature>